<gene>
    <name evidence="3" type="ORF">B5C34_14990</name>
</gene>
<keyword evidence="4" id="KW-1185">Reference proteome</keyword>
<reference evidence="4" key="1">
    <citation type="submission" date="2017-05" db="EMBL/GenBank/DDBJ databases">
        <authorList>
            <person name="Lin X."/>
        </authorList>
    </citation>
    <scope>NUCLEOTIDE SEQUENCE [LARGE SCALE GENOMIC DNA]</scope>
    <source>
        <strain evidence="4">JLT2012</strain>
    </source>
</reference>
<evidence type="ECO:0000256" key="1">
    <source>
        <dbReference type="ARBA" id="ARBA00008522"/>
    </source>
</evidence>
<dbReference type="Pfam" id="PF02639">
    <property type="entry name" value="DUF188"/>
    <property type="match status" value="1"/>
</dbReference>
<comment type="similarity">
    <text evidence="1 2">Belongs to the UPF0178 family.</text>
</comment>
<accession>A0A219B0Y8</accession>
<dbReference type="RefSeq" id="WP_088713609.1">
    <property type="nucleotide sequence ID" value="NZ_NFZT01000007.1"/>
</dbReference>
<dbReference type="Proteomes" id="UP000198462">
    <property type="component" value="Unassembled WGS sequence"/>
</dbReference>
<dbReference type="HAMAP" id="MF_00489">
    <property type="entry name" value="UPF0178"/>
    <property type="match status" value="1"/>
</dbReference>
<dbReference type="AlphaFoldDB" id="A0A219B0Y8"/>
<evidence type="ECO:0000313" key="4">
    <source>
        <dbReference type="Proteomes" id="UP000198462"/>
    </source>
</evidence>
<organism evidence="3 4">
    <name type="scientific">Pacificimonas flava</name>
    <dbReference type="NCBI Taxonomy" id="1234595"/>
    <lineage>
        <taxon>Bacteria</taxon>
        <taxon>Pseudomonadati</taxon>
        <taxon>Pseudomonadota</taxon>
        <taxon>Alphaproteobacteria</taxon>
        <taxon>Sphingomonadales</taxon>
        <taxon>Sphingosinicellaceae</taxon>
        <taxon>Pacificimonas</taxon>
    </lineage>
</organism>
<dbReference type="OrthoDB" id="9798918at2"/>
<dbReference type="InterPro" id="IPR003791">
    <property type="entry name" value="UPF0178"/>
</dbReference>
<dbReference type="PANTHER" id="PTHR35146:SF1">
    <property type="entry name" value="UPF0178 PROTEIN YAII"/>
    <property type="match status" value="1"/>
</dbReference>
<protein>
    <recommendedName>
        <fullName evidence="2">UPF0178 protein B5C34_14990</fullName>
    </recommendedName>
</protein>
<name>A0A219B0Y8_9SPHN</name>
<dbReference type="PANTHER" id="PTHR35146">
    <property type="entry name" value="UPF0178 PROTEIN YAII"/>
    <property type="match status" value="1"/>
</dbReference>
<sequence>MTESLPAAARPRILVDGDACPVKDEIYKVAWRVGVPVLVVANAWLRIPDHELLSFELVGGGFDEADDRIVALVAEGTHRELVVTADIELADRSLKAGAGAVLAPTGKPFTEANIGSAMATRAIMADLRADGSQLGGPPPFSARDRSTFLQALDREVMRLGRT</sequence>
<dbReference type="NCBIfam" id="NF001095">
    <property type="entry name" value="PRK00124.1"/>
    <property type="match status" value="1"/>
</dbReference>
<dbReference type="EMBL" id="NFZT01000007">
    <property type="protein sequence ID" value="OWV31813.1"/>
    <property type="molecule type" value="Genomic_DNA"/>
</dbReference>
<comment type="caution">
    <text evidence="3">The sequence shown here is derived from an EMBL/GenBank/DDBJ whole genome shotgun (WGS) entry which is preliminary data.</text>
</comment>
<proteinExistence type="inferred from homology"/>
<evidence type="ECO:0000256" key="2">
    <source>
        <dbReference type="HAMAP-Rule" id="MF_00489"/>
    </source>
</evidence>
<evidence type="ECO:0000313" key="3">
    <source>
        <dbReference type="EMBL" id="OWV31813.1"/>
    </source>
</evidence>